<accession>A0A7I7SPN0</accession>
<proteinExistence type="predicted"/>
<evidence type="ECO:0000313" key="1">
    <source>
        <dbReference type="EMBL" id="BBY58964.1"/>
    </source>
</evidence>
<reference evidence="1 2" key="1">
    <citation type="journal article" date="2019" name="Emerg. Microbes Infect.">
        <title>Comprehensive subspecies identification of 175 nontuberculous mycobacteria species based on 7547 genomic profiles.</title>
        <authorList>
            <person name="Matsumoto Y."/>
            <person name="Kinjo T."/>
            <person name="Motooka D."/>
            <person name="Nabeya D."/>
            <person name="Jung N."/>
            <person name="Uechi K."/>
            <person name="Horii T."/>
            <person name="Iida T."/>
            <person name="Fujita J."/>
            <person name="Nakamura S."/>
        </authorList>
    </citation>
    <scope>NUCLEOTIDE SEQUENCE [LARGE SCALE GENOMIC DNA]</scope>
    <source>
        <strain evidence="1 2">JCM 30395</strain>
    </source>
</reference>
<dbReference type="EMBL" id="AP022595">
    <property type="protein sequence ID" value="BBY58964.1"/>
    <property type="molecule type" value="Genomic_DNA"/>
</dbReference>
<dbReference type="RefSeq" id="WP_163696750.1">
    <property type="nucleotide sequence ID" value="NZ_AP022595.1"/>
</dbReference>
<dbReference type="AlphaFoldDB" id="A0A7I7SPN0"/>
<gene>
    <name evidence="1" type="ORF">MSAR_21000</name>
</gene>
<sequence length="60" mass="6236">MESTPNTKASSSDMLLEVLQESDQLTAGPGKPFTIRDRARTLGTDAALNSTAAFGSLAPP</sequence>
<evidence type="ECO:0000313" key="2">
    <source>
        <dbReference type="Proteomes" id="UP000466445"/>
    </source>
</evidence>
<protein>
    <submittedName>
        <fullName evidence="1">Uncharacterized protein</fullName>
    </submittedName>
</protein>
<dbReference type="Proteomes" id="UP000466445">
    <property type="component" value="Chromosome"/>
</dbReference>
<organism evidence="1 2">
    <name type="scientific">Mycolicibacterium sarraceniae</name>
    <dbReference type="NCBI Taxonomy" id="1534348"/>
    <lineage>
        <taxon>Bacteria</taxon>
        <taxon>Bacillati</taxon>
        <taxon>Actinomycetota</taxon>
        <taxon>Actinomycetes</taxon>
        <taxon>Mycobacteriales</taxon>
        <taxon>Mycobacteriaceae</taxon>
        <taxon>Mycolicibacterium</taxon>
    </lineage>
</organism>
<dbReference type="KEGG" id="msar:MSAR_21000"/>
<keyword evidence="2" id="KW-1185">Reference proteome</keyword>
<name>A0A7I7SPN0_9MYCO</name>